<dbReference type="SUPFAM" id="SSF143081">
    <property type="entry name" value="BB1717-like"/>
    <property type="match status" value="1"/>
</dbReference>
<accession>A0A1I4RMR7</accession>
<dbReference type="AlphaFoldDB" id="A0A1I4RMR7"/>
<organism evidence="1 2">
    <name type="scientific">Nitrosomonas communis</name>
    <dbReference type="NCBI Taxonomy" id="44574"/>
    <lineage>
        <taxon>Bacteria</taxon>
        <taxon>Pseudomonadati</taxon>
        <taxon>Pseudomonadota</taxon>
        <taxon>Betaproteobacteria</taxon>
        <taxon>Nitrosomonadales</taxon>
        <taxon>Nitrosomonadaceae</taxon>
        <taxon>Nitrosomonas</taxon>
    </lineage>
</organism>
<protein>
    <recommendedName>
        <fullName evidence="3">SOS response associated peptidase (SRAP)</fullName>
    </recommendedName>
</protein>
<evidence type="ECO:0000313" key="2">
    <source>
        <dbReference type="Proteomes" id="UP000183287"/>
    </source>
</evidence>
<dbReference type="InterPro" id="IPR036590">
    <property type="entry name" value="SRAP-like"/>
</dbReference>
<dbReference type="Proteomes" id="UP000183287">
    <property type="component" value="Unassembled WGS sequence"/>
</dbReference>
<evidence type="ECO:0008006" key="3">
    <source>
        <dbReference type="Google" id="ProtNLM"/>
    </source>
</evidence>
<sequence>MCGGIQYQNHKIYFPQPNAKLPVLLWHGRVIWVLWGKRENEGPGKFPNGGWARLNSIKAGKWKPWHPKPVLIPADSFLEKDHDKQSHWITLESGMLIQALLAERNGEHRVYIVTEETPPQYHWIHDRWPRLVRLSDHNKTAMEHT</sequence>
<name>A0A1I4RMR7_9PROT</name>
<dbReference type="EMBL" id="FOUB01000034">
    <property type="protein sequence ID" value="SFM53426.1"/>
    <property type="molecule type" value="Genomic_DNA"/>
</dbReference>
<dbReference type="Gene3D" id="3.90.1680.10">
    <property type="entry name" value="SOS response associated peptidase-like"/>
    <property type="match status" value="1"/>
</dbReference>
<proteinExistence type="predicted"/>
<evidence type="ECO:0000313" key="1">
    <source>
        <dbReference type="EMBL" id="SFM53426.1"/>
    </source>
</evidence>
<gene>
    <name evidence="1" type="ORF">SAMN05421863_10342</name>
</gene>
<dbReference type="RefSeq" id="WP_256212038.1">
    <property type="nucleotide sequence ID" value="NZ_FOUB01000034.1"/>
</dbReference>
<reference evidence="2" key="1">
    <citation type="submission" date="2016-10" db="EMBL/GenBank/DDBJ databases">
        <authorList>
            <person name="Varghese N."/>
            <person name="Submissions S."/>
        </authorList>
    </citation>
    <scope>NUCLEOTIDE SEQUENCE [LARGE SCALE GENOMIC DNA]</scope>
    <source>
        <strain evidence="2">Nm44</strain>
    </source>
</reference>
<keyword evidence="2" id="KW-1185">Reference proteome</keyword>